<reference evidence="1 2" key="1">
    <citation type="submission" date="2022-03" db="EMBL/GenBank/DDBJ databases">
        <title>Chryseobacterium sp. isolated from particulate matters in swine house.</title>
        <authorList>
            <person name="Won M."/>
            <person name="Kim S.-J."/>
            <person name="Kwon S.-W."/>
        </authorList>
    </citation>
    <scope>NUCLEOTIDE SEQUENCE [LARGE SCALE GENOMIC DNA]</scope>
    <source>
        <strain evidence="1 2">SC2-2</strain>
    </source>
</reference>
<dbReference type="EMBL" id="CP094532">
    <property type="protein sequence ID" value="UOE40227.1"/>
    <property type="molecule type" value="Genomic_DNA"/>
</dbReference>
<name>A0ABY4BM13_9FLAO</name>
<evidence type="ECO:0000313" key="2">
    <source>
        <dbReference type="Proteomes" id="UP000831460"/>
    </source>
</evidence>
<dbReference type="Proteomes" id="UP000831460">
    <property type="component" value="Chromosome"/>
</dbReference>
<accession>A0ABY4BM13</accession>
<evidence type="ECO:0000313" key="1">
    <source>
        <dbReference type="EMBL" id="UOE40227.1"/>
    </source>
</evidence>
<evidence type="ECO:0008006" key="3">
    <source>
        <dbReference type="Google" id="ProtNLM"/>
    </source>
</evidence>
<keyword evidence="2" id="KW-1185">Reference proteome</keyword>
<sequence length="142" mass="16582">MKKHLSQMNYLCSFSVMEETLLSIEKTDEVCEKYKVFSKNVKESKIFESNKIDIIDIIKQISNSDCECFLISEFSFDSGLLILPSIQFFNSSFNFQDLDFYRVTLVCTNFSNAITFWEVEESESSVQVEIVGTEWFDLLRIL</sequence>
<protein>
    <recommendedName>
        <fullName evidence="3">F-box associated domain-containing protein</fullName>
    </recommendedName>
</protein>
<organism evidence="1 2">
    <name type="scientific">Chryseobacterium suipulveris</name>
    <dbReference type="NCBI Taxonomy" id="2929800"/>
    <lineage>
        <taxon>Bacteria</taxon>
        <taxon>Pseudomonadati</taxon>
        <taxon>Bacteroidota</taxon>
        <taxon>Flavobacteriia</taxon>
        <taxon>Flavobacteriales</taxon>
        <taxon>Weeksellaceae</taxon>
        <taxon>Chryseobacterium group</taxon>
        <taxon>Chryseobacterium</taxon>
    </lineage>
</organism>
<dbReference type="RefSeq" id="WP_243548251.1">
    <property type="nucleotide sequence ID" value="NZ_CP094532.1"/>
</dbReference>
<gene>
    <name evidence="1" type="ORF">MTP09_09905</name>
</gene>
<proteinExistence type="predicted"/>